<dbReference type="Gene3D" id="2.170.270.10">
    <property type="entry name" value="SET domain"/>
    <property type="match status" value="1"/>
</dbReference>
<keyword evidence="17" id="KW-1185">Reference proteome</keyword>
<dbReference type="SMART" id="SM00317">
    <property type="entry name" value="SET"/>
    <property type="match status" value="1"/>
</dbReference>
<evidence type="ECO:0000256" key="10">
    <source>
        <dbReference type="ARBA" id="ARBA00023242"/>
    </source>
</evidence>
<keyword evidence="5" id="KW-0949">S-adenosyl-L-methionine</keyword>
<evidence type="ECO:0000256" key="6">
    <source>
        <dbReference type="ARBA" id="ARBA00022853"/>
    </source>
</evidence>
<evidence type="ECO:0000256" key="4">
    <source>
        <dbReference type="ARBA" id="ARBA00022679"/>
    </source>
</evidence>
<evidence type="ECO:0000256" key="11">
    <source>
        <dbReference type="ARBA" id="ARBA00047571"/>
    </source>
</evidence>
<keyword evidence="3" id="KW-0489">Methyltransferase</keyword>
<evidence type="ECO:0000259" key="15">
    <source>
        <dbReference type="PROSITE" id="PS50868"/>
    </source>
</evidence>
<evidence type="ECO:0000256" key="3">
    <source>
        <dbReference type="ARBA" id="ARBA00022603"/>
    </source>
</evidence>
<keyword evidence="8" id="KW-0805">Transcription regulation</keyword>
<dbReference type="PhylomeDB" id="A7RVC2"/>
<accession>A7RVC2</accession>
<dbReference type="SMART" id="SM00508">
    <property type="entry name" value="PostSET"/>
    <property type="match status" value="1"/>
</dbReference>
<protein>
    <recommendedName>
        <fullName evidence="2">[histone H3]-lysine(4) N-trimethyltransferase</fullName>
        <ecNumber evidence="2">2.1.1.354</ecNumber>
    </recommendedName>
</protein>
<proteinExistence type="predicted"/>
<dbReference type="Proteomes" id="UP000001593">
    <property type="component" value="Unassembled WGS sequence"/>
</dbReference>
<feature type="domain" description="SET" evidence="14">
    <location>
        <begin position="74"/>
        <end position="191"/>
    </location>
</feature>
<reference evidence="16 17" key="1">
    <citation type="journal article" date="2007" name="Science">
        <title>Sea anemone genome reveals ancestral eumetazoan gene repertoire and genomic organization.</title>
        <authorList>
            <person name="Putnam N.H."/>
            <person name="Srivastava M."/>
            <person name="Hellsten U."/>
            <person name="Dirks B."/>
            <person name="Chapman J."/>
            <person name="Salamov A."/>
            <person name="Terry A."/>
            <person name="Shapiro H."/>
            <person name="Lindquist E."/>
            <person name="Kapitonov V.V."/>
            <person name="Jurka J."/>
            <person name="Genikhovich G."/>
            <person name="Grigoriev I.V."/>
            <person name="Lucas S.M."/>
            <person name="Steele R.E."/>
            <person name="Finnerty J.R."/>
            <person name="Technau U."/>
            <person name="Martindale M.Q."/>
            <person name="Rokhsar D.S."/>
        </authorList>
    </citation>
    <scope>NUCLEOTIDE SEQUENCE [LARGE SCALE GENOMIC DNA]</scope>
    <source>
        <strain evidence="17">CH2 X CH6</strain>
    </source>
</reference>
<keyword evidence="9" id="KW-0804">Transcription</keyword>
<evidence type="ECO:0000256" key="12">
    <source>
        <dbReference type="ARBA" id="ARBA00047583"/>
    </source>
</evidence>
<evidence type="ECO:0000256" key="2">
    <source>
        <dbReference type="ARBA" id="ARBA00012182"/>
    </source>
</evidence>
<evidence type="ECO:0000313" key="17">
    <source>
        <dbReference type="Proteomes" id="UP000001593"/>
    </source>
</evidence>
<dbReference type="EMBL" id="DS469543">
    <property type="protein sequence ID" value="EDO44546.1"/>
    <property type="molecule type" value="Genomic_DNA"/>
</dbReference>
<name>A7RVC2_NEMVE</name>
<evidence type="ECO:0000256" key="1">
    <source>
        <dbReference type="ARBA" id="ARBA00004123"/>
    </source>
</evidence>
<dbReference type="InterPro" id="IPR001214">
    <property type="entry name" value="SET_dom"/>
</dbReference>
<dbReference type="PANTHER" id="PTHR45814">
    <property type="entry name" value="HISTONE-LYSINE N-METHYLTRANSFERASE SETD1"/>
    <property type="match status" value="1"/>
</dbReference>
<dbReference type="STRING" id="45351.A7RVC2"/>
<dbReference type="PROSITE" id="PS50868">
    <property type="entry name" value="POST_SET"/>
    <property type="match status" value="1"/>
</dbReference>
<dbReference type="InParanoid" id="A7RVC2"/>
<keyword evidence="4" id="KW-0808">Transferase</keyword>
<feature type="non-terminal residue" evidence="16">
    <location>
        <position position="1"/>
    </location>
</feature>
<organism evidence="16 17">
    <name type="scientific">Nematostella vectensis</name>
    <name type="common">Starlet sea anemone</name>
    <dbReference type="NCBI Taxonomy" id="45351"/>
    <lineage>
        <taxon>Eukaryota</taxon>
        <taxon>Metazoa</taxon>
        <taxon>Cnidaria</taxon>
        <taxon>Anthozoa</taxon>
        <taxon>Hexacorallia</taxon>
        <taxon>Actiniaria</taxon>
        <taxon>Edwardsiidae</taxon>
        <taxon>Nematostella</taxon>
    </lineage>
</organism>
<comment type="catalytic activity">
    <reaction evidence="12">
        <text>N(6)-methyl-L-lysyl(4)-[histone H3] + S-adenosyl-L-methionine = N(6),N(6)-dimethyl-L-lysyl(4)-[histone H3] + S-adenosyl-L-homocysteine + H(+)</text>
        <dbReference type="Rhea" id="RHEA:60268"/>
        <dbReference type="Rhea" id="RHEA-COMP:15540"/>
        <dbReference type="Rhea" id="RHEA-COMP:15543"/>
        <dbReference type="ChEBI" id="CHEBI:15378"/>
        <dbReference type="ChEBI" id="CHEBI:57856"/>
        <dbReference type="ChEBI" id="CHEBI:59789"/>
        <dbReference type="ChEBI" id="CHEBI:61929"/>
        <dbReference type="ChEBI" id="CHEBI:61976"/>
    </reaction>
</comment>
<dbReference type="InterPro" id="IPR046341">
    <property type="entry name" value="SET_dom_sf"/>
</dbReference>
<keyword evidence="7" id="KW-0694">RNA-binding</keyword>
<dbReference type="GO" id="GO:0048188">
    <property type="term" value="C:Set1C/COMPASS complex"/>
    <property type="evidence" value="ECO:0007669"/>
    <property type="project" value="InterPro"/>
</dbReference>
<dbReference type="GO" id="GO:0003723">
    <property type="term" value="F:RNA binding"/>
    <property type="evidence" value="ECO:0007669"/>
    <property type="project" value="UniProtKB-KW"/>
</dbReference>
<sequence>SARTEGYYKIDMKEKAKYAENIRRQVQRDEKLDASKGKQQSRENRAMQRRLQLAVCNEDFGDILKFNKLRVRKKQLKFAKSSIHDWGLFALEPIAADEMVIEYVGEVIRQAIADYRERCYEERGIGSSYMFRLDETTIIDATTMGNFARFINHCCDPNCYAKVIAVENMKKIVIYSKRDIQVDEEITYDYKFPIEDEKIPCLCGAPQCRGTLN</sequence>
<dbReference type="CDD" id="cd19169">
    <property type="entry name" value="SET_SETD1"/>
    <property type="match status" value="1"/>
</dbReference>
<dbReference type="OMA" id="LAVCNED"/>
<dbReference type="EC" id="2.1.1.354" evidence="2"/>
<comment type="catalytic activity">
    <reaction evidence="11">
        <text>L-lysyl(4)-[histone H3] + 3 S-adenosyl-L-methionine = N(6),N(6),N(6)-trimethyl-L-lysyl(4)-[histone H3] + 3 S-adenosyl-L-homocysteine + 3 H(+)</text>
        <dbReference type="Rhea" id="RHEA:60260"/>
        <dbReference type="Rhea" id="RHEA-COMP:15537"/>
        <dbReference type="Rhea" id="RHEA-COMP:15547"/>
        <dbReference type="ChEBI" id="CHEBI:15378"/>
        <dbReference type="ChEBI" id="CHEBI:29969"/>
        <dbReference type="ChEBI" id="CHEBI:57856"/>
        <dbReference type="ChEBI" id="CHEBI:59789"/>
        <dbReference type="ChEBI" id="CHEBI:61961"/>
        <dbReference type="EC" id="2.1.1.354"/>
    </reaction>
</comment>
<evidence type="ECO:0000259" key="14">
    <source>
        <dbReference type="PROSITE" id="PS50280"/>
    </source>
</evidence>
<dbReference type="PROSITE" id="PS50280">
    <property type="entry name" value="SET"/>
    <property type="match status" value="1"/>
</dbReference>
<dbReference type="GO" id="GO:0032259">
    <property type="term" value="P:methylation"/>
    <property type="evidence" value="ECO:0007669"/>
    <property type="project" value="UniProtKB-KW"/>
</dbReference>
<dbReference type="HOGENOM" id="CLU_020840_0_2_1"/>
<evidence type="ECO:0000256" key="9">
    <source>
        <dbReference type="ARBA" id="ARBA00023163"/>
    </source>
</evidence>
<comment type="subcellular location">
    <subcellularLocation>
        <location evidence="1">Nucleus</location>
    </subcellularLocation>
</comment>
<evidence type="ECO:0000313" key="16">
    <source>
        <dbReference type="EMBL" id="EDO44546.1"/>
    </source>
</evidence>
<evidence type="ECO:0000256" key="5">
    <source>
        <dbReference type="ARBA" id="ARBA00022691"/>
    </source>
</evidence>
<keyword evidence="10" id="KW-0539">Nucleus</keyword>
<dbReference type="SUPFAM" id="SSF82199">
    <property type="entry name" value="SET domain"/>
    <property type="match status" value="1"/>
</dbReference>
<evidence type="ECO:0000256" key="8">
    <source>
        <dbReference type="ARBA" id="ARBA00023015"/>
    </source>
</evidence>
<dbReference type="PANTHER" id="PTHR45814:SF2">
    <property type="entry name" value="HISTONE-LYSINE N-METHYLTRANSFERASE SETD1"/>
    <property type="match status" value="1"/>
</dbReference>
<dbReference type="AlphaFoldDB" id="A7RVC2"/>
<dbReference type="InterPro" id="IPR037841">
    <property type="entry name" value="SET_SETD1A/B"/>
</dbReference>
<dbReference type="Pfam" id="PF00856">
    <property type="entry name" value="SET"/>
    <property type="match status" value="1"/>
</dbReference>
<evidence type="ECO:0000256" key="7">
    <source>
        <dbReference type="ARBA" id="ARBA00022884"/>
    </source>
</evidence>
<evidence type="ECO:0000256" key="13">
    <source>
        <dbReference type="ARBA" id="ARBA00049129"/>
    </source>
</evidence>
<dbReference type="FunFam" id="2.170.270.10:FF:000010">
    <property type="entry name" value="Histone-lysine N-methyltransferase"/>
    <property type="match status" value="1"/>
</dbReference>
<dbReference type="InterPro" id="IPR044570">
    <property type="entry name" value="Set1-like"/>
</dbReference>
<gene>
    <name evidence="16" type="ORF">NEMVEDRAFT_v1g94595</name>
</gene>
<dbReference type="eggNOG" id="KOG1080">
    <property type="taxonomic scope" value="Eukaryota"/>
</dbReference>
<keyword evidence="6" id="KW-0156">Chromatin regulator</keyword>
<comment type="catalytic activity">
    <reaction evidence="13">
        <text>N(6),N(6)-dimethyl-L-lysyl(4)-[histone H3] + S-adenosyl-L-methionine = N(6),N(6),N(6)-trimethyl-L-lysyl(4)-[histone H3] + S-adenosyl-L-homocysteine + H(+)</text>
        <dbReference type="Rhea" id="RHEA:60272"/>
        <dbReference type="Rhea" id="RHEA-COMP:15537"/>
        <dbReference type="Rhea" id="RHEA-COMP:15540"/>
        <dbReference type="ChEBI" id="CHEBI:15378"/>
        <dbReference type="ChEBI" id="CHEBI:57856"/>
        <dbReference type="ChEBI" id="CHEBI:59789"/>
        <dbReference type="ChEBI" id="CHEBI:61961"/>
        <dbReference type="ChEBI" id="CHEBI:61976"/>
    </reaction>
</comment>
<dbReference type="GO" id="GO:0140999">
    <property type="term" value="F:histone H3K4 trimethyltransferase activity"/>
    <property type="evidence" value="ECO:0007669"/>
    <property type="project" value="UniProtKB-EC"/>
</dbReference>
<dbReference type="InterPro" id="IPR003616">
    <property type="entry name" value="Post-SET_dom"/>
</dbReference>
<feature type="domain" description="Post-SET" evidence="15">
    <location>
        <begin position="197"/>
        <end position="213"/>
    </location>
</feature>